<dbReference type="HOGENOM" id="CLU_033075_0_0_1"/>
<dbReference type="OrthoDB" id="4089215at2759"/>
<dbReference type="VEuPathDB" id="FungiDB:CTRG_05007"/>
<evidence type="ECO:0000313" key="3">
    <source>
        <dbReference type="Proteomes" id="UP000002037"/>
    </source>
</evidence>
<keyword evidence="3" id="KW-1185">Reference proteome</keyword>
<organism evidence="2 3">
    <name type="scientific">Candida tropicalis (strain ATCC MYA-3404 / T1)</name>
    <name type="common">Yeast</name>
    <dbReference type="NCBI Taxonomy" id="294747"/>
    <lineage>
        <taxon>Eukaryota</taxon>
        <taxon>Fungi</taxon>
        <taxon>Dikarya</taxon>
        <taxon>Ascomycota</taxon>
        <taxon>Saccharomycotina</taxon>
        <taxon>Pichiomycetes</taxon>
        <taxon>Debaryomycetaceae</taxon>
        <taxon>Candida/Lodderomyces clade</taxon>
        <taxon>Candida</taxon>
    </lineage>
</organism>
<feature type="compositionally biased region" description="Polar residues" evidence="1">
    <location>
        <begin position="368"/>
        <end position="381"/>
    </location>
</feature>
<dbReference type="Proteomes" id="UP000002037">
    <property type="component" value="Unassembled WGS sequence"/>
</dbReference>
<feature type="region of interest" description="Disordered" evidence="1">
    <location>
        <begin position="1"/>
        <end position="50"/>
    </location>
</feature>
<reference evidence="2 3" key="1">
    <citation type="journal article" date="2009" name="Nature">
        <title>Evolution of pathogenicity and sexual reproduction in eight Candida genomes.</title>
        <authorList>
            <person name="Butler G."/>
            <person name="Rasmussen M.D."/>
            <person name="Lin M.F."/>
            <person name="Santos M.A."/>
            <person name="Sakthikumar S."/>
            <person name="Munro C.A."/>
            <person name="Rheinbay E."/>
            <person name="Grabherr M."/>
            <person name="Forche A."/>
            <person name="Reedy J.L."/>
            <person name="Agrafioti I."/>
            <person name="Arnaud M.B."/>
            <person name="Bates S."/>
            <person name="Brown A.J."/>
            <person name="Brunke S."/>
            <person name="Costanzo M.C."/>
            <person name="Fitzpatrick D.A."/>
            <person name="de Groot P.W."/>
            <person name="Harris D."/>
            <person name="Hoyer L.L."/>
            <person name="Hube B."/>
            <person name="Klis F.M."/>
            <person name="Kodira C."/>
            <person name="Lennard N."/>
            <person name="Logue M.E."/>
            <person name="Martin R."/>
            <person name="Neiman A.M."/>
            <person name="Nikolaou E."/>
            <person name="Quail M.A."/>
            <person name="Quinn J."/>
            <person name="Santos M.C."/>
            <person name="Schmitzberger F.F."/>
            <person name="Sherlock G."/>
            <person name="Shah P."/>
            <person name="Silverstein K.A."/>
            <person name="Skrzypek M.S."/>
            <person name="Soll D."/>
            <person name="Staggs R."/>
            <person name="Stansfield I."/>
            <person name="Stumpf M.P."/>
            <person name="Sudbery P.E."/>
            <person name="Srikantha T."/>
            <person name="Zeng Q."/>
            <person name="Berman J."/>
            <person name="Berriman M."/>
            <person name="Heitman J."/>
            <person name="Gow N.A."/>
            <person name="Lorenz M.C."/>
            <person name="Birren B.W."/>
            <person name="Kellis M."/>
            <person name="Cuomo C.A."/>
        </authorList>
    </citation>
    <scope>NUCLEOTIDE SEQUENCE [LARGE SCALE GENOMIC DNA]</scope>
    <source>
        <strain evidence="3">ATCC MYA-3404 / T1</strain>
    </source>
</reference>
<dbReference type="EMBL" id="GG692401">
    <property type="protein sequence ID" value="EER31277.1"/>
    <property type="molecule type" value="Genomic_DNA"/>
</dbReference>
<feature type="compositionally biased region" description="Low complexity" evidence="1">
    <location>
        <begin position="252"/>
        <end position="280"/>
    </location>
</feature>
<feature type="compositionally biased region" description="Polar residues" evidence="1">
    <location>
        <begin position="24"/>
        <end position="38"/>
    </location>
</feature>
<sequence>MYTTVEQHSQPSSSSSPQRHHSNYFPSTFKTTTPSQQLPGEHHNPTKEISSSFQQLSLNIPPPDTKKFNFICLFFNHILKLKDPTIILEKEKDISKFNKLCKIETDEEQQPVEILKNLVFPPDIWIRDEIKVKDIKIKSTMLNEVNEMIETELKDVNDQSTFEEITLNYYAKLLVAYKFYDIPIRVSHPTPYLAHNRVLEEEEEDGNRSPDFDFGFLEKPVYRTSSNQSSGSSKSKDRRSSTGSNLSKKRFSSFLGGSTSTSSPESSTQPPSIPQSNMSNSPPPQLQYPILPPPQTSQQQQQQQQQQQSVQQQQRHSQHSTSSSSPKQQHTPLATTSSSPTLPQEGTFNSILSKSKLYGRIKKHRESQASMTSNMSSQSLGSNNRNSVSTNATTTSVGSRRRSNYAVSSTSLGASTSLLSSASTIHDETIEQRVENSKDKYEYYIQILRLFKNSEKILRVLVNSHNINNKLLKFIEFIKKRLLKFIMIDIMSMMLTYCDLQCVNFYNVK</sequence>
<dbReference type="AlphaFoldDB" id="C5MG14"/>
<accession>C5MG14</accession>
<proteinExistence type="predicted"/>
<dbReference type="RefSeq" id="XP_002550709.1">
    <property type="nucleotide sequence ID" value="XM_002550663.1"/>
</dbReference>
<feature type="compositionally biased region" description="Low complexity" evidence="1">
    <location>
        <begin position="224"/>
        <end position="233"/>
    </location>
</feature>
<name>C5MG14_CANTT</name>
<feature type="compositionally biased region" description="Low complexity" evidence="1">
    <location>
        <begin position="382"/>
        <end position="396"/>
    </location>
</feature>
<evidence type="ECO:0000313" key="2">
    <source>
        <dbReference type="EMBL" id="EER31277.1"/>
    </source>
</evidence>
<dbReference type="GeneID" id="8299081"/>
<feature type="compositionally biased region" description="Pro residues" evidence="1">
    <location>
        <begin position="281"/>
        <end position="295"/>
    </location>
</feature>
<protein>
    <submittedName>
        <fullName evidence="2">Uncharacterized protein</fullName>
    </submittedName>
</protein>
<dbReference type="KEGG" id="ctp:CTRG_05007"/>
<feature type="region of interest" description="Disordered" evidence="1">
    <location>
        <begin position="223"/>
        <end position="347"/>
    </location>
</feature>
<feature type="region of interest" description="Disordered" evidence="1">
    <location>
        <begin position="362"/>
        <end position="404"/>
    </location>
</feature>
<gene>
    <name evidence="2" type="ORF">CTRG_05007</name>
</gene>
<feature type="compositionally biased region" description="Low complexity" evidence="1">
    <location>
        <begin position="7"/>
        <end position="17"/>
    </location>
</feature>
<evidence type="ECO:0000256" key="1">
    <source>
        <dbReference type="SAM" id="MobiDB-lite"/>
    </source>
</evidence>
<feature type="compositionally biased region" description="Low complexity" evidence="1">
    <location>
        <begin position="296"/>
        <end position="343"/>
    </location>
</feature>
<dbReference type="eggNOG" id="ENOG502SY3K">
    <property type="taxonomic scope" value="Eukaryota"/>
</dbReference>